<feature type="binding site" evidence="5">
    <location>
        <position position="311"/>
    </location>
    <ligand>
        <name>S-adenosyl-L-methionine</name>
        <dbReference type="ChEBI" id="CHEBI:59789"/>
    </ligand>
</feature>
<dbReference type="RefSeq" id="WP_084282772.1">
    <property type="nucleotide sequence ID" value="NZ_FWXJ01000003.1"/>
</dbReference>
<dbReference type="InterPro" id="IPR049560">
    <property type="entry name" value="MeTrfase_RsmB-F_NOP2_cat"/>
</dbReference>
<dbReference type="OrthoDB" id="9810297at2"/>
<accession>A0A1W1YH74</accession>
<dbReference type="PANTHER" id="PTHR22807">
    <property type="entry name" value="NOP2 YEAST -RELATED NOL1/NOP2/FMU SUN DOMAIN-CONTAINING"/>
    <property type="match status" value="1"/>
</dbReference>
<name>A0A1W1YH74_9BURK</name>
<evidence type="ECO:0000256" key="5">
    <source>
        <dbReference type="PROSITE-ProRule" id="PRU01023"/>
    </source>
</evidence>
<dbReference type="EMBL" id="FWXJ01000003">
    <property type="protein sequence ID" value="SMC35151.1"/>
    <property type="molecule type" value="Genomic_DNA"/>
</dbReference>
<feature type="active site" description="Nucleophile" evidence="5">
    <location>
        <position position="411"/>
    </location>
</feature>
<dbReference type="STRING" id="1938817.SAMN06296008_10344"/>
<dbReference type="CDD" id="cd02440">
    <property type="entry name" value="AdoMet_MTases"/>
    <property type="match status" value="1"/>
</dbReference>
<dbReference type="PROSITE" id="PS51686">
    <property type="entry name" value="SAM_MT_RSMB_NOP"/>
    <property type="match status" value="1"/>
</dbReference>
<evidence type="ECO:0000256" key="4">
    <source>
        <dbReference type="ARBA" id="ARBA00022884"/>
    </source>
</evidence>
<keyword evidence="4 5" id="KW-0694">RNA-binding</keyword>
<evidence type="ECO:0000259" key="7">
    <source>
        <dbReference type="PROSITE" id="PS51686"/>
    </source>
</evidence>
<feature type="compositionally biased region" description="Low complexity" evidence="6">
    <location>
        <begin position="7"/>
        <end position="27"/>
    </location>
</feature>
<dbReference type="GO" id="GO:0008173">
    <property type="term" value="F:RNA methyltransferase activity"/>
    <property type="evidence" value="ECO:0007669"/>
    <property type="project" value="InterPro"/>
</dbReference>
<organism evidence="8 9">
    <name type="scientific">Polynucleobacter kasalickyi</name>
    <dbReference type="NCBI Taxonomy" id="1938817"/>
    <lineage>
        <taxon>Bacteria</taxon>
        <taxon>Pseudomonadati</taxon>
        <taxon>Pseudomonadota</taxon>
        <taxon>Betaproteobacteria</taxon>
        <taxon>Burkholderiales</taxon>
        <taxon>Burkholderiaceae</taxon>
        <taxon>Polynucleobacter</taxon>
    </lineage>
</organism>
<dbReference type="PANTHER" id="PTHR22807:SF53">
    <property type="entry name" value="RIBOSOMAL RNA SMALL SUBUNIT METHYLTRANSFERASE B-RELATED"/>
    <property type="match status" value="1"/>
</dbReference>
<proteinExistence type="inferred from homology"/>
<feature type="binding site" evidence="5">
    <location>
        <position position="358"/>
    </location>
    <ligand>
        <name>S-adenosyl-L-methionine</name>
        <dbReference type="ChEBI" id="CHEBI:59789"/>
    </ligand>
</feature>
<evidence type="ECO:0000256" key="3">
    <source>
        <dbReference type="ARBA" id="ARBA00022691"/>
    </source>
</evidence>
<dbReference type="Pfam" id="PF01189">
    <property type="entry name" value="Methyltr_RsmB-F"/>
    <property type="match status" value="1"/>
</dbReference>
<dbReference type="InterPro" id="IPR001678">
    <property type="entry name" value="MeTrfase_RsmB-F_NOP2_dom"/>
</dbReference>
<evidence type="ECO:0000256" key="2">
    <source>
        <dbReference type="ARBA" id="ARBA00022679"/>
    </source>
</evidence>
<dbReference type="AlphaFoldDB" id="A0A1W1YH74"/>
<dbReference type="Gene3D" id="3.30.70.1170">
    <property type="entry name" value="Sun protein, domain 3"/>
    <property type="match status" value="1"/>
</dbReference>
<feature type="binding site" evidence="5">
    <location>
        <position position="338"/>
    </location>
    <ligand>
        <name>S-adenosyl-L-methionine</name>
        <dbReference type="ChEBI" id="CHEBI:59789"/>
    </ligand>
</feature>
<dbReference type="Gene3D" id="3.40.50.150">
    <property type="entry name" value="Vaccinia Virus protein VP39"/>
    <property type="match status" value="1"/>
</dbReference>
<protein>
    <submittedName>
        <fullName evidence="8">16S rRNA (Cytosine967-C5)-methyltransferase</fullName>
    </submittedName>
</protein>
<dbReference type="PRINTS" id="PR02008">
    <property type="entry name" value="RCMTFAMILY"/>
</dbReference>
<dbReference type="GO" id="GO:0003723">
    <property type="term" value="F:RNA binding"/>
    <property type="evidence" value="ECO:0007669"/>
    <property type="project" value="UniProtKB-UniRule"/>
</dbReference>
<comment type="similarity">
    <text evidence="5">Belongs to the class I-like SAM-binding methyltransferase superfamily. RsmB/NOP family.</text>
</comment>
<reference evidence="8 9" key="1">
    <citation type="submission" date="2017-04" db="EMBL/GenBank/DDBJ databases">
        <authorList>
            <person name="Afonso C.L."/>
            <person name="Miller P.J."/>
            <person name="Scott M.A."/>
            <person name="Spackman E."/>
            <person name="Goraichik I."/>
            <person name="Dimitrov K.M."/>
            <person name="Suarez D.L."/>
            <person name="Swayne D.E."/>
        </authorList>
    </citation>
    <scope>NUCLEOTIDE SEQUENCE [LARGE SCALE GENOMIC DNA]</scope>
    <source>
        <strain evidence="8 9">VK13</strain>
    </source>
</reference>
<dbReference type="SUPFAM" id="SSF53335">
    <property type="entry name" value="S-adenosyl-L-methionine-dependent methyltransferases"/>
    <property type="match status" value="1"/>
</dbReference>
<keyword evidence="3 5" id="KW-0949">S-adenosyl-L-methionine</keyword>
<dbReference type="Proteomes" id="UP000192708">
    <property type="component" value="Unassembled WGS sequence"/>
</dbReference>
<keyword evidence="1 5" id="KW-0489">Methyltransferase</keyword>
<dbReference type="InterPro" id="IPR023267">
    <property type="entry name" value="RCMT"/>
</dbReference>
<comment type="caution">
    <text evidence="5">Lacks conserved residue(s) required for the propagation of feature annotation.</text>
</comment>
<evidence type="ECO:0000313" key="9">
    <source>
        <dbReference type="Proteomes" id="UP000192708"/>
    </source>
</evidence>
<evidence type="ECO:0000313" key="8">
    <source>
        <dbReference type="EMBL" id="SMC35151.1"/>
    </source>
</evidence>
<sequence length="500" mass="55495">MTKANKPNPRNRSTTSRNSFSDSKNSSTPKRTTPYNPAMAKAKALPVHLEHLIRLLPEVLKFDAPADMTVSKYFKENSQLGNRDRALIAESTFAVLRRKLELAQYAQSGNGPLFRRLALLGMMLSLSEGGLGTANRLESALADLAFVAHPGEVEWLQRFVSYPRESLTEQVSANLPEWLWLELGNQVGPVERKLLSEALLKPASLDCRINSLKAKREDILAQLNELGGRYQSVPTPYSELGFRMLGKPALQNLQSFKDGMFEVQDEGSQLLSMLLAPKRGEMVVDFCAGAGGKTLALGALMKSMGRLYAFDISARRLARLKPRVAKSGLSNVHPVWIDSENDAKVKRLSGKIDRVLVDAPCSGLGTLRRNPDLKWRQTIETVSELQAKQYSILCSAAKLLKVGGRLVYATCSLLEQENQTIVNEFLKNHPHFELLDPKEVLRGDFPMINDLPVGASVDNSWWQLWPSKHETDGFFAAILTKKSALVAEKAPVDEEVVDSE</sequence>
<dbReference type="GO" id="GO:0001510">
    <property type="term" value="P:RNA methylation"/>
    <property type="evidence" value="ECO:0007669"/>
    <property type="project" value="InterPro"/>
</dbReference>
<gene>
    <name evidence="8" type="ORF">SAMN06296008_10344</name>
</gene>
<feature type="domain" description="SAM-dependent MTase RsmB/NOP-type" evidence="7">
    <location>
        <begin position="195"/>
        <end position="482"/>
    </location>
</feature>
<evidence type="ECO:0000256" key="6">
    <source>
        <dbReference type="SAM" id="MobiDB-lite"/>
    </source>
</evidence>
<keyword evidence="2 5" id="KW-0808">Transferase</keyword>
<feature type="region of interest" description="Disordered" evidence="6">
    <location>
        <begin position="1"/>
        <end position="36"/>
    </location>
</feature>
<keyword evidence="9" id="KW-1185">Reference proteome</keyword>
<dbReference type="InterPro" id="IPR029063">
    <property type="entry name" value="SAM-dependent_MTases_sf"/>
</dbReference>
<evidence type="ECO:0000256" key="1">
    <source>
        <dbReference type="ARBA" id="ARBA00022603"/>
    </source>
</evidence>